<dbReference type="Gene3D" id="3.40.47.10">
    <property type="match status" value="1"/>
</dbReference>
<reference evidence="6 7" key="1">
    <citation type="submission" date="2020-03" db="EMBL/GenBank/DDBJ databases">
        <title>Draft genome of Streptomyces sp. ventii, isolated from the Axial Seamount in the Pacific Ocean, and resequencing of the two type strains Streptomyces lonarensis strain NCL 716 and Streptomyces bohaiensis strain 11A07.</title>
        <authorList>
            <person name="Loughran R.M."/>
            <person name="Pfannmuller K.M."/>
            <person name="Wasson B.J."/>
            <person name="Deadmond M.C."/>
            <person name="Paddock B.E."/>
            <person name="Koyack M.J."/>
            <person name="Gallegos D.A."/>
            <person name="Mitchell E.A."/>
            <person name="Ushijima B."/>
            <person name="Saw J.H."/>
            <person name="Mcphail K.L."/>
            <person name="Videau P."/>
        </authorList>
    </citation>
    <scope>NUCLEOTIDE SEQUENCE [LARGE SCALE GENOMIC DNA]</scope>
    <source>
        <strain evidence="6 7">NCL716</strain>
    </source>
</reference>
<dbReference type="GO" id="GO:0044550">
    <property type="term" value="P:secondary metabolite biosynthetic process"/>
    <property type="evidence" value="ECO:0007669"/>
    <property type="project" value="TreeGrafter"/>
</dbReference>
<sequence length="350" mass="36619">MTDTAPTEGTTPPGPPAEACAPPAAITRTTRTTPAWQGSGVGFTGLGHYFPRTLVDNSAGTEATSNSLEDKLLGDLGVLTRYRSDEEETVQYMAVRAAERALADAGLTAGDIDLVILSNWTDRLYGPEIAPRIASDLGMSGVLAFDVCAGCAGFVMGVQTAALHLTGPMGIRRALVISSERFSRRVRPGSKGELVTGDAAGAAVVEVSGTEGRGLIDSQLSTDGTRHHLTGAYPPNGWVRSSPDLIEEAIAHATTVTREILGRNGLTVADLDWFVPHSGTSPIMDGIQKELGLAPERFASNFRIRGNLSSASIPTVLSEFTADGQITPGNLVLAPAVGGGWFYGALLFRA</sequence>
<dbReference type="InterPro" id="IPR013747">
    <property type="entry name" value="ACP_syn_III_C"/>
</dbReference>
<keyword evidence="3" id="KW-0012">Acyltransferase</keyword>
<dbReference type="GO" id="GO:0004315">
    <property type="term" value="F:3-oxoacyl-[acyl-carrier-protein] synthase activity"/>
    <property type="evidence" value="ECO:0007669"/>
    <property type="project" value="InterPro"/>
</dbReference>
<dbReference type="RefSeq" id="WP_167968144.1">
    <property type="nucleotide sequence ID" value="NZ_BHZG01000369.1"/>
</dbReference>
<evidence type="ECO:0000313" key="6">
    <source>
        <dbReference type="EMBL" id="NJQ04843.1"/>
    </source>
</evidence>
<comment type="caution">
    <text evidence="6">The sequence shown here is derived from an EMBL/GenBank/DDBJ whole genome shotgun (WGS) entry which is preliminary data.</text>
</comment>
<feature type="domain" description="Beta-ketoacyl-[acyl-carrier-protein] synthase III C-terminal" evidence="4">
    <location>
        <begin position="262"/>
        <end position="349"/>
    </location>
</feature>
<accession>A0A7X6HXR8</accession>
<name>A0A7X6HXR8_9ACTN</name>
<evidence type="ECO:0000259" key="5">
    <source>
        <dbReference type="Pfam" id="PF08545"/>
    </source>
</evidence>
<evidence type="ECO:0000256" key="1">
    <source>
        <dbReference type="ARBA" id="ARBA00022490"/>
    </source>
</evidence>
<keyword evidence="7" id="KW-1185">Reference proteome</keyword>
<dbReference type="Proteomes" id="UP000578686">
    <property type="component" value="Unassembled WGS sequence"/>
</dbReference>
<evidence type="ECO:0000313" key="7">
    <source>
        <dbReference type="Proteomes" id="UP000578686"/>
    </source>
</evidence>
<dbReference type="PANTHER" id="PTHR34069">
    <property type="entry name" value="3-OXOACYL-[ACYL-CARRIER-PROTEIN] SYNTHASE 3"/>
    <property type="match status" value="1"/>
</dbReference>
<keyword evidence="2" id="KW-0808">Transferase</keyword>
<dbReference type="SUPFAM" id="SSF53901">
    <property type="entry name" value="Thiolase-like"/>
    <property type="match status" value="1"/>
</dbReference>
<keyword evidence="1" id="KW-0963">Cytoplasm</keyword>
<evidence type="ECO:0000256" key="3">
    <source>
        <dbReference type="ARBA" id="ARBA00023315"/>
    </source>
</evidence>
<dbReference type="CDD" id="cd00830">
    <property type="entry name" value="KAS_III"/>
    <property type="match status" value="1"/>
</dbReference>
<dbReference type="InterPro" id="IPR016039">
    <property type="entry name" value="Thiolase-like"/>
</dbReference>
<proteinExistence type="predicted"/>
<dbReference type="EMBL" id="JAAVJD010000017">
    <property type="protein sequence ID" value="NJQ04843.1"/>
    <property type="molecule type" value="Genomic_DNA"/>
</dbReference>
<dbReference type="GO" id="GO:0006633">
    <property type="term" value="P:fatty acid biosynthetic process"/>
    <property type="evidence" value="ECO:0007669"/>
    <property type="project" value="InterPro"/>
</dbReference>
<dbReference type="AlphaFoldDB" id="A0A7X6HXR8"/>
<evidence type="ECO:0000256" key="2">
    <source>
        <dbReference type="ARBA" id="ARBA00022679"/>
    </source>
</evidence>
<dbReference type="Pfam" id="PF08545">
    <property type="entry name" value="ACP_syn_III"/>
    <property type="match status" value="1"/>
</dbReference>
<dbReference type="InterPro" id="IPR013751">
    <property type="entry name" value="ACP_syn_III_N"/>
</dbReference>
<dbReference type="PANTHER" id="PTHR34069:SF2">
    <property type="entry name" value="BETA-KETOACYL-[ACYL-CARRIER-PROTEIN] SYNTHASE III"/>
    <property type="match status" value="1"/>
</dbReference>
<dbReference type="Pfam" id="PF08541">
    <property type="entry name" value="ACP_syn_III_C"/>
    <property type="match status" value="1"/>
</dbReference>
<protein>
    <submittedName>
        <fullName evidence="6">Ketoacyl-ACP synthase III</fullName>
    </submittedName>
</protein>
<feature type="domain" description="Beta-ketoacyl-[acyl-carrier-protein] synthase III N-terminal" evidence="5">
    <location>
        <begin position="145"/>
        <end position="224"/>
    </location>
</feature>
<organism evidence="6 7">
    <name type="scientific">Streptomyces lonarensis</name>
    <dbReference type="NCBI Taxonomy" id="700599"/>
    <lineage>
        <taxon>Bacteria</taxon>
        <taxon>Bacillati</taxon>
        <taxon>Actinomycetota</taxon>
        <taxon>Actinomycetes</taxon>
        <taxon>Kitasatosporales</taxon>
        <taxon>Streptomycetaceae</taxon>
        <taxon>Streptomyces</taxon>
    </lineage>
</organism>
<gene>
    <name evidence="6" type="ORF">HCN56_04420</name>
</gene>
<evidence type="ECO:0000259" key="4">
    <source>
        <dbReference type="Pfam" id="PF08541"/>
    </source>
</evidence>